<keyword evidence="1" id="KW-0479">Metal-binding</keyword>
<keyword evidence="3" id="KW-0862">Zinc</keyword>
<dbReference type="InterPro" id="IPR020458">
    <property type="entry name" value="Znf_DskA_TraR_CS"/>
</dbReference>
<feature type="compositionally biased region" description="Basic and acidic residues" evidence="5">
    <location>
        <begin position="21"/>
        <end position="34"/>
    </location>
</feature>
<accession>A0A328CAM9</accession>
<dbReference type="Proteomes" id="UP000249169">
    <property type="component" value="Unassembled WGS sequence"/>
</dbReference>
<feature type="compositionally biased region" description="Basic and acidic residues" evidence="5">
    <location>
        <begin position="1"/>
        <end position="12"/>
    </location>
</feature>
<dbReference type="OrthoDB" id="9803742at2"/>
<sequence>MRQELEAQRQELVRSSTVTFHDMRDREREPRDSIDESNDEQGNATELRLKDRERLLLAKVNDALYRMDTGDYGVCEECGVLIGEARLRARPMAELCIDCKEDQEREERRLHASRPGMFSALE</sequence>
<dbReference type="GO" id="GO:0008270">
    <property type="term" value="F:zinc ion binding"/>
    <property type="evidence" value="ECO:0007669"/>
    <property type="project" value="UniProtKB-KW"/>
</dbReference>
<protein>
    <submittedName>
        <fullName evidence="8">RNA polymerase-binding protein DksA</fullName>
    </submittedName>
</protein>
<evidence type="ECO:0000256" key="2">
    <source>
        <dbReference type="ARBA" id="ARBA00022771"/>
    </source>
</evidence>
<dbReference type="EMBL" id="QHKO01000001">
    <property type="protein sequence ID" value="RAL25535.1"/>
    <property type="molecule type" value="Genomic_DNA"/>
</dbReference>
<evidence type="ECO:0000313" key="8">
    <source>
        <dbReference type="EMBL" id="RAL25535.1"/>
    </source>
</evidence>
<reference evidence="8 9" key="1">
    <citation type="submission" date="2018-05" db="EMBL/GenBank/DDBJ databases">
        <title>Lujinxingia marina gen. nov. sp. nov., a new facultative anaerobic member of the class Deltaproteobacteria, and proposal of Lujinxingaceae fam. nov.</title>
        <authorList>
            <person name="Li C.-M."/>
        </authorList>
    </citation>
    <scope>NUCLEOTIDE SEQUENCE [LARGE SCALE GENOMIC DNA]</scope>
    <source>
        <strain evidence="8 9">B210</strain>
    </source>
</reference>
<dbReference type="AlphaFoldDB" id="A0A328CAM9"/>
<keyword evidence="9" id="KW-1185">Reference proteome</keyword>
<feature type="zinc finger region" description="dksA C4-type" evidence="4">
    <location>
        <begin position="75"/>
        <end position="99"/>
    </location>
</feature>
<feature type="region of interest" description="Disordered" evidence="5">
    <location>
        <begin position="1"/>
        <end position="47"/>
    </location>
</feature>
<proteinExistence type="predicted"/>
<dbReference type="Pfam" id="PF01258">
    <property type="entry name" value="zf-dskA_traR"/>
    <property type="match status" value="1"/>
</dbReference>
<evidence type="ECO:0000256" key="3">
    <source>
        <dbReference type="ARBA" id="ARBA00022833"/>
    </source>
</evidence>
<dbReference type="PROSITE" id="PS01102">
    <property type="entry name" value="ZF_DKSA_1"/>
    <property type="match status" value="1"/>
</dbReference>
<comment type="caution">
    <text evidence="8">The sequence shown here is derived from an EMBL/GenBank/DDBJ whole genome shotgun (WGS) entry which is preliminary data.</text>
</comment>
<dbReference type="SUPFAM" id="SSF109635">
    <property type="entry name" value="DnaK suppressor protein DksA, alpha-hairpin domain"/>
    <property type="match status" value="1"/>
</dbReference>
<keyword evidence="2" id="KW-0863">Zinc-finger</keyword>
<dbReference type="Gene3D" id="1.20.120.910">
    <property type="entry name" value="DksA, coiled-coil domain"/>
    <property type="match status" value="1"/>
</dbReference>
<evidence type="ECO:0000256" key="4">
    <source>
        <dbReference type="PROSITE-ProRule" id="PRU00510"/>
    </source>
</evidence>
<dbReference type="InterPro" id="IPR037187">
    <property type="entry name" value="DnaK_N"/>
</dbReference>
<evidence type="ECO:0000313" key="9">
    <source>
        <dbReference type="Proteomes" id="UP000249169"/>
    </source>
</evidence>
<gene>
    <name evidence="8" type="ORF">DL240_01825</name>
</gene>
<organism evidence="8 9">
    <name type="scientific">Lujinxingia litoralis</name>
    <dbReference type="NCBI Taxonomy" id="2211119"/>
    <lineage>
        <taxon>Bacteria</taxon>
        <taxon>Deltaproteobacteria</taxon>
        <taxon>Bradymonadales</taxon>
        <taxon>Lujinxingiaceae</taxon>
        <taxon>Lujinxingia</taxon>
    </lineage>
</organism>
<feature type="region of interest" description="Disordered" evidence="5">
    <location>
        <begin position="103"/>
        <end position="122"/>
    </location>
</feature>
<feature type="domain" description="DnaK suppressor protein DksA N-terminal" evidence="7">
    <location>
        <begin position="2"/>
        <end position="66"/>
    </location>
</feature>
<name>A0A328CAM9_9DELT</name>
<feature type="domain" description="Zinc finger DksA/TraR C4-type" evidence="6">
    <location>
        <begin position="70"/>
        <end position="105"/>
    </location>
</feature>
<dbReference type="PANTHER" id="PTHR33823">
    <property type="entry name" value="RNA POLYMERASE-BINDING TRANSCRIPTION FACTOR DKSA-RELATED"/>
    <property type="match status" value="1"/>
</dbReference>
<dbReference type="PROSITE" id="PS51128">
    <property type="entry name" value="ZF_DKSA_2"/>
    <property type="match status" value="1"/>
</dbReference>
<dbReference type="SUPFAM" id="SSF57716">
    <property type="entry name" value="Glucocorticoid receptor-like (DNA-binding domain)"/>
    <property type="match status" value="1"/>
</dbReference>
<dbReference type="Pfam" id="PF21157">
    <property type="entry name" value="DksA_N"/>
    <property type="match status" value="1"/>
</dbReference>
<evidence type="ECO:0000259" key="7">
    <source>
        <dbReference type="Pfam" id="PF21157"/>
    </source>
</evidence>
<dbReference type="PANTHER" id="PTHR33823:SF2">
    <property type="entry name" value="RNA POLYMERASE-BINDING TRANSCRIPTION FACTOR DKSA"/>
    <property type="match status" value="1"/>
</dbReference>
<evidence type="ECO:0000259" key="6">
    <source>
        <dbReference type="Pfam" id="PF01258"/>
    </source>
</evidence>
<evidence type="ECO:0000256" key="1">
    <source>
        <dbReference type="ARBA" id="ARBA00022723"/>
    </source>
</evidence>
<dbReference type="InterPro" id="IPR048489">
    <property type="entry name" value="DksA_N"/>
</dbReference>
<dbReference type="InterPro" id="IPR000962">
    <property type="entry name" value="Znf_DskA_TraR"/>
</dbReference>
<evidence type="ECO:0000256" key="5">
    <source>
        <dbReference type="SAM" id="MobiDB-lite"/>
    </source>
</evidence>